<keyword evidence="2" id="KW-1185">Reference proteome</keyword>
<name>A0A8B7MUD1_PHODC</name>
<feature type="compositionally biased region" description="Basic and acidic residues" evidence="1">
    <location>
        <begin position="133"/>
        <end position="148"/>
    </location>
</feature>
<dbReference type="AlphaFoldDB" id="A0A8B7MUD1"/>
<feature type="region of interest" description="Disordered" evidence="1">
    <location>
        <begin position="79"/>
        <end position="179"/>
    </location>
</feature>
<organism evidence="2 3">
    <name type="scientific">Phoenix dactylifera</name>
    <name type="common">Date palm</name>
    <dbReference type="NCBI Taxonomy" id="42345"/>
    <lineage>
        <taxon>Eukaryota</taxon>
        <taxon>Viridiplantae</taxon>
        <taxon>Streptophyta</taxon>
        <taxon>Embryophyta</taxon>
        <taxon>Tracheophyta</taxon>
        <taxon>Spermatophyta</taxon>
        <taxon>Magnoliopsida</taxon>
        <taxon>Liliopsida</taxon>
        <taxon>Arecaceae</taxon>
        <taxon>Coryphoideae</taxon>
        <taxon>Phoeniceae</taxon>
        <taxon>Phoenix</taxon>
    </lineage>
</organism>
<feature type="region of interest" description="Disordered" evidence="1">
    <location>
        <begin position="1099"/>
        <end position="1118"/>
    </location>
</feature>
<reference evidence="2" key="1">
    <citation type="journal article" date="2019" name="Nat. Commun.">
        <title>Genome-wide association mapping of date palm fruit traits.</title>
        <authorList>
            <person name="Hazzouri K.M."/>
            <person name="Gros-Balthazard M."/>
            <person name="Flowers J.M."/>
            <person name="Copetti D."/>
            <person name="Lemansour A."/>
            <person name="Lebrun M."/>
            <person name="Masmoudi K."/>
            <person name="Ferrand S."/>
            <person name="Dhar M.I."/>
            <person name="Fresquez Z.A."/>
            <person name="Rosas U."/>
            <person name="Zhang J."/>
            <person name="Talag J."/>
            <person name="Lee S."/>
            <person name="Kudrna D."/>
            <person name="Powell R.F."/>
            <person name="Leitch I.J."/>
            <person name="Krueger R.R."/>
            <person name="Wing R.A."/>
            <person name="Amiri K.M.A."/>
            <person name="Purugganan M.D."/>
        </authorList>
    </citation>
    <scope>NUCLEOTIDE SEQUENCE [LARGE SCALE GENOMIC DNA]</scope>
    <source>
        <strain evidence="2">cv. Khalas</strain>
    </source>
</reference>
<dbReference type="PANTHER" id="PTHR36892">
    <property type="entry name" value="OS01G0201800 PROTEIN"/>
    <property type="match status" value="1"/>
</dbReference>
<gene>
    <name evidence="3" type="primary">LOC108511379</name>
</gene>
<evidence type="ECO:0000313" key="2">
    <source>
        <dbReference type="Proteomes" id="UP000228380"/>
    </source>
</evidence>
<proteinExistence type="predicted"/>
<dbReference type="RefSeq" id="XP_017698780.2">
    <property type="nucleotide sequence ID" value="XM_017843291.3"/>
</dbReference>
<dbReference type="Proteomes" id="UP000228380">
    <property type="component" value="Chromosome 11"/>
</dbReference>
<evidence type="ECO:0000256" key="1">
    <source>
        <dbReference type="SAM" id="MobiDB-lite"/>
    </source>
</evidence>
<feature type="compositionally biased region" description="Acidic residues" evidence="1">
    <location>
        <begin position="120"/>
        <end position="132"/>
    </location>
</feature>
<dbReference type="PANTHER" id="PTHR36892:SF1">
    <property type="entry name" value="OS05G0518200 PROTEIN"/>
    <property type="match status" value="1"/>
</dbReference>
<dbReference type="OrthoDB" id="777019at2759"/>
<feature type="compositionally biased region" description="Basic and acidic residues" evidence="1">
    <location>
        <begin position="169"/>
        <end position="179"/>
    </location>
</feature>
<feature type="compositionally biased region" description="Basic residues" evidence="1">
    <location>
        <begin position="96"/>
        <end position="106"/>
    </location>
</feature>
<reference evidence="3" key="2">
    <citation type="submission" date="2025-08" db="UniProtKB">
        <authorList>
            <consortium name="RefSeq"/>
        </authorList>
    </citation>
    <scope>IDENTIFICATION</scope>
    <source>
        <tissue evidence="3">Young leaves</tissue>
    </source>
</reference>
<protein>
    <submittedName>
        <fullName evidence="3">Uncharacterized protein LOC108511379</fullName>
    </submittedName>
</protein>
<evidence type="ECO:0000313" key="3">
    <source>
        <dbReference type="RefSeq" id="XP_017698780.2"/>
    </source>
</evidence>
<sequence length="1221" mass="133791">MAVALESFSIREYAAKMRSVDSGKCWPFGGDGDGTREGEMGRSLPPISSRKFRWWFDELEAERSVGLKPDGAAEELQLERARAPAEEGSRQMRTPVKAKQRAPKKRSIVELFAVSPQIEAAEDETDDGDEEEGKGGAVEDREREKEVGGEESSGGGDRGGGTDVSVSSPRERKERVKEIEKTRENSWIKYKSKKKKKSNAETCAAKKGKNYRLKASYSRDISQLLHDSVSKKRFRKALTLRDAADVRKNKPSTVKSLLKKQNRKLIQNSKLLFKNQEEVAKVLQVHGILKDRSKASSIKKSSLIVDTQGGNSFKPSRVSEKHVTFSGKDDILGHDKSVSPMELPQLQSLCKIFSDVLAASSATGDLSKGDKLPSPSKGSHMVNECEKDAATSGAEGTAGCDKAQLSDAHSRAVPHEFINPNNRIYPGRDISSLDEAVDLNSVIQSSSNSNCLHFGTSVFSASHLHSGDQQVLNSYGKEGSSSGEGIRSDGRIFGISDSGRSLSTPIESSGSRSEAMSSLTVARNLISQPSRTCSVMSMEANERQPHLALGPRVDVDRCVSEIQPMCRLTRQDLSRSICTLVGSKRSGETGLIMSDQMSTFRDKHSDENFIGLPLNSQGELIKLHSSGRFGLRDLFKEQNTVLGSCRSFPICNLVEPRSTLNHINMTGKFPAASWYMKDGLRSYPEQCDNPASMPVTSGLGIMQLHGFERMEVQNHVSMMDKDQHFHHGPSSTKVSCYGCRESSREACSWNNRENFQAEGNLDHGVQPANQPTMRLMGKNVAVGRRSEECSFDYGEIWTDKEIVTENSPSVGLSDTSLPRQWLQQGCFKQPVSEASRFIQTIGTSSSIYCSPELEPRFDHMHLDCPEQWISRIGLPSTIGDYASKLNPSSHPPPSQTMLNKTLNPTVNSVTHPQNIQHMLLMSTHRKHSQSFSFSTSSTSHPAFLNQNCGNFVESSSAQSSLCCPQWLLNAGQHKKSNKFPFPFCSDPIALCHPCTTSGSKLPLLPSTYPTCIVSSPAYNTSSLHTCGSASLVHSSFIPSYPASKSTFPGNSNFRNKIKDRDGTKCNLMNLKSLDRPDRSNKRPAAKVDGFMRPAKKPHLTIQDSSVPAGPRREQLNDCSSDDARSAEMSALANKIIDAGRPVMRNEKNGLTISSGSSSLNHSVGTTAGPVKLSSGAKHILKPSQNMDKDNSRLIHSTIPFAVGTSSCTAPVAQKSTMIYRF</sequence>
<accession>A0A8B7MUD1</accession>
<feature type="compositionally biased region" description="Basic and acidic residues" evidence="1">
    <location>
        <begin position="79"/>
        <end position="90"/>
    </location>
</feature>
<dbReference type="KEGG" id="pda:108511379"/>
<feature type="compositionally biased region" description="Gly residues" evidence="1">
    <location>
        <begin position="151"/>
        <end position="162"/>
    </location>
</feature>
<dbReference type="GeneID" id="108511379"/>